<dbReference type="Gene3D" id="3.40.630.40">
    <property type="entry name" value="Zn-dependent exopeptidases"/>
    <property type="match status" value="1"/>
</dbReference>
<comment type="catalytic activity">
    <reaction evidence="1">
        <text>Hydrolyzes the link between N-acetylmuramoyl residues and L-amino acid residues in certain cell-wall glycopeptides.</text>
        <dbReference type="EC" id="3.5.1.28"/>
    </reaction>
</comment>
<dbReference type="PANTHER" id="PTHR30404:SF0">
    <property type="entry name" value="N-ACETYLMURAMOYL-L-ALANINE AMIDASE AMIC"/>
    <property type="match status" value="1"/>
</dbReference>
<comment type="caution">
    <text evidence="6">The sequence shown here is derived from an EMBL/GenBank/DDBJ whole genome shotgun (WGS) entry which is preliminary data.</text>
</comment>
<dbReference type="CDD" id="cd02696">
    <property type="entry name" value="MurNAc-LAA"/>
    <property type="match status" value="1"/>
</dbReference>
<accession>A0ABU1F3X8</accession>
<dbReference type="RefSeq" id="WP_310455464.1">
    <property type="nucleotide sequence ID" value="NZ_JAVKPH010000001.1"/>
</dbReference>
<dbReference type="InterPro" id="IPR002508">
    <property type="entry name" value="MurNAc-LAA_cat"/>
</dbReference>
<feature type="region of interest" description="Disordered" evidence="4">
    <location>
        <begin position="156"/>
        <end position="196"/>
    </location>
</feature>
<dbReference type="EC" id="3.5.1.28" evidence="2"/>
<dbReference type="EMBL" id="JAVKPH010000001">
    <property type="protein sequence ID" value="MDR5651353.1"/>
    <property type="molecule type" value="Genomic_DNA"/>
</dbReference>
<dbReference type="Pfam" id="PF11741">
    <property type="entry name" value="AMIN"/>
    <property type="match status" value="1"/>
</dbReference>
<dbReference type="Gene3D" id="2.60.40.3500">
    <property type="match status" value="1"/>
</dbReference>
<protein>
    <recommendedName>
        <fullName evidence="2">N-acetylmuramoyl-L-alanine amidase</fullName>
        <ecNumber evidence="2">3.5.1.28</ecNumber>
    </recommendedName>
</protein>
<evidence type="ECO:0000256" key="3">
    <source>
        <dbReference type="ARBA" id="ARBA00022801"/>
    </source>
</evidence>
<name>A0ABU1F3X8_9RHOB</name>
<dbReference type="SUPFAM" id="SSF53187">
    <property type="entry name" value="Zn-dependent exopeptidases"/>
    <property type="match status" value="1"/>
</dbReference>
<dbReference type="SMART" id="SM00646">
    <property type="entry name" value="Ami_3"/>
    <property type="match status" value="1"/>
</dbReference>
<dbReference type="InterPro" id="IPR021731">
    <property type="entry name" value="AMIN_dom"/>
</dbReference>
<feature type="domain" description="MurNAc-LAA" evidence="5">
    <location>
        <begin position="240"/>
        <end position="395"/>
    </location>
</feature>
<evidence type="ECO:0000256" key="4">
    <source>
        <dbReference type="SAM" id="MobiDB-lite"/>
    </source>
</evidence>
<sequence length="410" mass="43282">MRVLAALWAVLWLAMAGMAAGQGLSALARLDPAGSRLRDAGGGIALDLALSQPVPWRVRVLDAPPRLVADFREVDWGALDRTPFGTSQRVRDLRAGPLAPGWSRLVLELDGPYRVAEAEMRTGADAAGGALVRLRLDPTDPADFAARAALPDPEHWALPLPRPAETAEPRRRHRGEGPLTVALDPGHGGIDPGAERGGKTEAALMLTFARELKEALVRAGGFSVVMTREADVFVPLETRIAIAHEQGADVFLSLHGDAAAEGEATGATVYVLADEASDAASAALAERHDRDSLLAGVDLKGQDDVIAGVLMDMARRETAPRSDRLSAALVAAIAAEGLGLHSKPRRGAAFSVLKSPDIPSVLIELGYMSSPRDLDRLSDPAWRARMAGAIAAALRDWSVADAAEAALLRQ</sequence>
<evidence type="ECO:0000256" key="1">
    <source>
        <dbReference type="ARBA" id="ARBA00001561"/>
    </source>
</evidence>
<gene>
    <name evidence="6" type="ORF">RGD00_01945</name>
</gene>
<keyword evidence="3" id="KW-0378">Hydrolase</keyword>
<dbReference type="Proteomes" id="UP001247754">
    <property type="component" value="Unassembled WGS sequence"/>
</dbReference>
<reference evidence="6 7" key="1">
    <citation type="submission" date="2023-09" db="EMBL/GenBank/DDBJ databases">
        <title>Xinfangfangia sedmenti sp. nov., isolated the sedment.</title>
        <authorList>
            <person name="Xu L."/>
        </authorList>
    </citation>
    <scope>NUCLEOTIDE SEQUENCE [LARGE SCALE GENOMIC DNA]</scope>
    <source>
        <strain evidence="6 7">LG-4</strain>
    </source>
</reference>
<dbReference type="InterPro" id="IPR050695">
    <property type="entry name" value="N-acetylmuramoyl_amidase_3"/>
</dbReference>
<evidence type="ECO:0000259" key="5">
    <source>
        <dbReference type="SMART" id="SM00646"/>
    </source>
</evidence>
<keyword evidence="7" id="KW-1185">Reference proteome</keyword>
<dbReference type="PANTHER" id="PTHR30404">
    <property type="entry name" value="N-ACETYLMURAMOYL-L-ALANINE AMIDASE"/>
    <property type="match status" value="1"/>
</dbReference>
<proteinExistence type="predicted"/>
<dbReference type="Pfam" id="PF01520">
    <property type="entry name" value="Amidase_3"/>
    <property type="match status" value="1"/>
</dbReference>
<evidence type="ECO:0000313" key="7">
    <source>
        <dbReference type="Proteomes" id="UP001247754"/>
    </source>
</evidence>
<evidence type="ECO:0000256" key="2">
    <source>
        <dbReference type="ARBA" id="ARBA00011901"/>
    </source>
</evidence>
<evidence type="ECO:0000313" key="6">
    <source>
        <dbReference type="EMBL" id="MDR5651353.1"/>
    </source>
</evidence>
<organism evidence="6 7">
    <name type="scientific">Ruixingdingia sedimenti</name>
    <dbReference type="NCBI Taxonomy" id="3073604"/>
    <lineage>
        <taxon>Bacteria</taxon>
        <taxon>Pseudomonadati</taxon>
        <taxon>Pseudomonadota</taxon>
        <taxon>Alphaproteobacteria</taxon>
        <taxon>Rhodobacterales</taxon>
        <taxon>Paracoccaceae</taxon>
        <taxon>Ruixingdingia</taxon>
    </lineage>
</organism>
<feature type="compositionally biased region" description="Low complexity" evidence="4">
    <location>
        <begin position="157"/>
        <end position="166"/>
    </location>
</feature>